<evidence type="ECO:0000256" key="7">
    <source>
        <dbReference type="SAM" id="Phobius"/>
    </source>
</evidence>
<organism evidence="8 9">
    <name type="scientific">Pseudomonas chlororaphis</name>
    <dbReference type="NCBI Taxonomy" id="587753"/>
    <lineage>
        <taxon>Bacteria</taxon>
        <taxon>Pseudomonadati</taxon>
        <taxon>Pseudomonadota</taxon>
        <taxon>Gammaproteobacteria</taxon>
        <taxon>Pseudomonadales</taxon>
        <taxon>Pseudomonadaceae</taxon>
        <taxon>Pseudomonas</taxon>
    </lineage>
</organism>
<keyword evidence="5 7" id="KW-1133">Transmembrane helix</keyword>
<comment type="subcellular location">
    <subcellularLocation>
        <location evidence="1">Cell membrane</location>
        <topology evidence="1">Multi-pass membrane protein</topology>
    </subcellularLocation>
</comment>
<evidence type="ECO:0000256" key="2">
    <source>
        <dbReference type="ARBA" id="ARBA00007928"/>
    </source>
</evidence>
<accession>A0A0D5Y1U6</accession>
<reference evidence="8 9" key="1">
    <citation type="journal article" date="2015" name="Mol. Plant Microbe Interact.">
        <title>Comparative Genomic Analysis of Pseudomonas chlororaphis PCL1606 Reveals New Insight into Antifungal Compounds Involved in Biocontrol.</title>
        <authorList>
            <person name="Calderon C.E."/>
            <person name="Ramos C."/>
            <person name="de Vicente A."/>
            <person name="Cazorla F.M."/>
        </authorList>
    </citation>
    <scope>NUCLEOTIDE SEQUENCE [LARGE SCALE GENOMIC DNA]</scope>
    <source>
        <strain evidence="8 9">PCL1606</strain>
    </source>
</reference>
<dbReference type="GO" id="GO:0042970">
    <property type="term" value="F:homoserine transmembrane transporter activity"/>
    <property type="evidence" value="ECO:0007669"/>
    <property type="project" value="TreeGrafter"/>
</dbReference>
<keyword evidence="4 7" id="KW-0812">Transmembrane</keyword>
<evidence type="ECO:0000256" key="4">
    <source>
        <dbReference type="ARBA" id="ARBA00022692"/>
    </source>
</evidence>
<evidence type="ECO:0000256" key="6">
    <source>
        <dbReference type="ARBA" id="ARBA00023136"/>
    </source>
</evidence>
<evidence type="ECO:0000256" key="3">
    <source>
        <dbReference type="ARBA" id="ARBA00022475"/>
    </source>
</evidence>
<evidence type="ECO:0000313" key="9">
    <source>
        <dbReference type="Proteomes" id="UP000032748"/>
    </source>
</evidence>
<dbReference type="PATRIC" id="fig|587753.10.peg.3849"/>
<dbReference type="Pfam" id="PF01810">
    <property type="entry name" value="LysE"/>
    <property type="match status" value="1"/>
</dbReference>
<feature type="transmembrane region" description="Helical" evidence="7">
    <location>
        <begin position="137"/>
        <end position="159"/>
    </location>
</feature>
<dbReference type="AlphaFoldDB" id="A0A0D5Y1U6"/>
<evidence type="ECO:0000313" key="8">
    <source>
        <dbReference type="EMBL" id="AKA25308.1"/>
    </source>
</evidence>
<evidence type="ECO:0000256" key="1">
    <source>
        <dbReference type="ARBA" id="ARBA00004651"/>
    </source>
</evidence>
<proteinExistence type="inferred from homology"/>
<dbReference type="InterPro" id="IPR001123">
    <property type="entry name" value="LeuE-type"/>
</dbReference>
<dbReference type="Proteomes" id="UP000032748">
    <property type="component" value="Chromosome"/>
</dbReference>
<dbReference type="EMBL" id="CP011110">
    <property type="protein sequence ID" value="AKA25308.1"/>
    <property type="molecule type" value="Genomic_DNA"/>
</dbReference>
<keyword evidence="6 7" id="KW-0472">Membrane</keyword>
<comment type="similarity">
    <text evidence="2">Belongs to the Rht family.</text>
</comment>
<evidence type="ECO:0000256" key="5">
    <source>
        <dbReference type="ARBA" id="ARBA00022989"/>
    </source>
</evidence>
<sequence>MYFDEPDGHLPDMFSRSGKPSPALGVPCTMLSLDFLVTSLIVVLIPGSGVILTISTALVAGKRASLFTAIGCTAGIVPHLLASVLGLSALLHTSALAFQGLKFAGVAYLLYLAYATWRDRSAFAVDASAPAASAGGLMLKACLLNILNPKLTIFFLAFLPQFIQHDGPSPAVQMLGLSGVFMAMTFAVFVLYGLLANLFRRAVIESPRVQDWLRRGFAASFAALGLNLAFSQR</sequence>
<dbReference type="PIRSF" id="PIRSF006324">
    <property type="entry name" value="LeuE"/>
    <property type="match status" value="1"/>
</dbReference>
<gene>
    <name evidence="8" type="ORF">PCL1606_38570</name>
</gene>
<keyword evidence="3" id="KW-1003">Cell membrane</keyword>
<dbReference type="GO" id="GO:0005886">
    <property type="term" value="C:plasma membrane"/>
    <property type="evidence" value="ECO:0007669"/>
    <property type="project" value="UniProtKB-SubCell"/>
</dbReference>
<feature type="transmembrane region" description="Helical" evidence="7">
    <location>
        <begin position="179"/>
        <end position="200"/>
    </location>
</feature>
<dbReference type="KEGG" id="pcz:PCL1606_38570"/>
<feature type="transmembrane region" description="Helical" evidence="7">
    <location>
        <begin position="35"/>
        <end position="59"/>
    </location>
</feature>
<name>A0A0D5Y1U6_9PSED</name>
<feature type="transmembrane region" description="Helical" evidence="7">
    <location>
        <begin position="66"/>
        <end position="90"/>
    </location>
</feature>
<feature type="transmembrane region" description="Helical" evidence="7">
    <location>
        <begin position="96"/>
        <end position="117"/>
    </location>
</feature>
<dbReference type="PANTHER" id="PTHR30086:SF14">
    <property type="entry name" value="HOMOSERINE_HOMOSERINE LACTONE EFFLUX PROTEIN"/>
    <property type="match status" value="1"/>
</dbReference>
<protein>
    <submittedName>
        <fullName evidence="8">Lysine transporter LysE</fullName>
    </submittedName>
</protein>
<dbReference type="PANTHER" id="PTHR30086">
    <property type="entry name" value="ARGININE EXPORTER PROTEIN ARGO"/>
    <property type="match status" value="1"/>
</dbReference>